<dbReference type="InterPro" id="IPR051122">
    <property type="entry name" value="SDR_DHRS6-like"/>
</dbReference>
<reference evidence="4 5" key="1">
    <citation type="submission" date="2020-03" db="EMBL/GenBank/DDBJ databases">
        <title>Whole genome shotgun sequence of Phytohabitans flavus NBRC 107702.</title>
        <authorList>
            <person name="Komaki H."/>
            <person name="Tamura T."/>
        </authorList>
    </citation>
    <scope>NUCLEOTIDE SEQUENCE [LARGE SCALE GENOMIC DNA]</scope>
    <source>
        <strain evidence="4 5">NBRC 107702</strain>
    </source>
</reference>
<protein>
    <submittedName>
        <fullName evidence="4">3-oxoacyl-ACP reductase</fullName>
    </submittedName>
</protein>
<gene>
    <name evidence="4" type="primary">fabG_7</name>
    <name evidence="4" type="ORF">Pflav_045440</name>
</gene>
<comment type="similarity">
    <text evidence="1">Belongs to the short-chain dehydrogenases/reductases (SDR) family.</text>
</comment>
<feature type="domain" description="Ketoreductase" evidence="3">
    <location>
        <begin position="22"/>
        <end position="206"/>
    </location>
</feature>
<dbReference type="PANTHER" id="PTHR43477:SF1">
    <property type="entry name" value="DIHYDROANTICAPSIN 7-DEHYDROGENASE"/>
    <property type="match status" value="1"/>
</dbReference>
<dbReference type="AlphaFoldDB" id="A0A6F8XWB3"/>
<dbReference type="InterPro" id="IPR002347">
    <property type="entry name" value="SDR_fam"/>
</dbReference>
<evidence type="ECO:0000256" key="1">
    <source>
        <dbReference type="ARBA" id="ARBA00006484"/>
    </source>
</evidence>
<evidence type="ECO:0000256" key="2">
    <source>
        <dbReference type="ARBA" id="ARBA00023002"/>
    </source>
</evidence>
<dbReference type="InterPro" id="IPR036291">
    <property type="entry name" value="NAD(P)-bd_dom_sf"/>
</dbReference>
<evidence type="ECO:0000313" key="5">
    <source>
        <dbReference type="Proteomes" id="UP000502508"/>
    </source>
</evidence>
<accession>A0A6F8XWB3</accession>
<keyword evidence="2" id="KW-0560">Oxidoreductase</keyword>
<dbReference type="PANTHER" id="PTHR43477">
    <property type="entry name" value="DIHYDROANTICAPSIN 7-DEHYDROGENASE"/>
    <property type="match status" value="1"/>
</dbReference>
<dbReference type="InterPro" id="IPR057326">
    <property type="entry name" value="KR_dom"/>
</dbReference>
<dbReference type="Gene3D" id="3.40.50.720">
    <property type="entry name" value="NAD(P)-binding Rossmann-like Domain"/>
    <property type="match status" value="1"/>
</dbReference>
<dbReference type="GO" id="GO:0016491">
    <property type="term" value="F:oxidoreductase activity"/>
    <property type="evidence" value="ECO:0007669"/>
    <property type="project" value="UniProtKB-KW"/>
</dbReference>
<dbReference type="Proteomes" id="UP000502508">
    <property type="component" value="Chromosome"/>
</dbReference>
<evidence type="ECO:0000259" key="3">
    <source>
        <dbReference type="SMART" id="SM00822"/>
    </source>
</evidence>
<proteinExistence type="inferred from homology"/>
<dbReference type="PRINTS" id="PR00081">
    <property type="entry name" value="GDHRDH"/>
</dbReference>
<name>A0A6F8XWB3_9ACTN</name>
<sequence length="272" mass="28296">MPFFCTHSSRKGPLVDLQLKDKVAVVTGASKGIGLATARALVAEGVHVVAVARTTSPELTDLGDRVTAVPADLTASDAAERVADRAGAVDILVNNLGGIMPGSMAGGFLTADDTLWQQTFELNLFSTVRVTRALLPGLLDRRGVVIMISSIGARAAFRPVDYGAAKAAMTNLAKALAEEFGPRGLRALTVSPGPTRTRNWADPDGYAGELARNAGMSIDEFLAHVPERMGITTGRLTEPAETAALVTFLASPLAGNITGVDYLADGGVIKTV</sequence>
<dbReference type="Pfam" id="PF13561">
    <property type="entry name" value="adh_short_C2"/>
    <property type="match status" value="1"/>
</dbReference>
<organism evidence="4 5">
    <name type="scientific">Phytohabitans flavus</name>
    <dbReference type="NCBI Taxonomy" id="1076124"/>
    <lineage>
        <taxon>Bacteria</taxon>
        <taxon>Bacillati</taxon>
        <taxon>Actinomycetota</taxon>
        <taxon>Actinomycetes</taxon>
        <taxon>Micromonosporales</taxon>
        <taxon>Micromonosporaceae</taxon>
    </lineage>
</organism>
<dbReference type="KEGG" id="pfla:Pflav_045440"/>
<keyword evidence="5" id="KW-1185">Reference proteome</keyword>
<dbReference type="EMBL" id="AP022870">
    <property type="protein sequence ID" value="BCB78134.1"/>
    <property type="molecule type" value="Genomic_DNA"/>
</dbReference>
<dbReference type="PRINTS" id="PR00080">
    <property type="entry name" value="SDRFAMILY"/>
</dbReference>
<evidence type="ECO:0000313" key="4">
    <source>
        <dbReference type="EMBL" id="BCB78134.1"/>
    </source>
</evidence>
<reference evidence="4 5" key="2">
    <citation type="submission" date="2020-03" db="EMBL/GenBank/DDBJ databases">
        <authorList>
            <person name="Ichikawa N."/>
            <person name="Kimura A."/>
            <person name="Kitahashi Y."/>
            <person name="Uohara A."/>
        </authorList>
    </citation>
    <scope>NUCLEOTIDE SEQUENCE [LARGE SCALE GENOMIC DNA]</scope>
    <source>
        <strain evidence="4 5">NBRC 107702</strain>
    </source>
</reference>
<dbReference type="SUPFAM" id="SSF51735">
    <property type="entry name" value="NAD(P)-binding Rossmann-fold domains"/>
    <property type="match status" value="1"/>
</dbReference>
<dbReference type="SMART" id="SM00822">
    <property type="entry name" value="PKS_KR"/>
    <property type="match status" value="1"/>
</dbReference>